<proteinExistence type="predicted"/>
<dbReference type="InterPro" id="IPR016181">
    <property type="entry name" value="Acyl_CoA_acyltransferase"/>
</dbReference>
<evidence type="ECO:0000313" key="3">
    <source>
        <dbReference type="Proteomes" id="UP000515947"/>
    </source>
</evidence>
<dbReference type="KEGG" id="nmes:H9L09_19885"/>
<dbReference type="EMBL" id="CP060713">
    <property type="protein sequence ID" value="QNN52674.1"/>
    <property type="molecule type" value="Genomic_DNA"/>
</dbReference>
<dbReference type="GO" id="GO:0016747">
    <property type="term" value="F:acyltransferase activity, transferring groups other than amino-acyl groups"/>
    <property type="evidence" value="ECO:0007669"/>
    <property type="project" value="InterPro"/>
</dbReference>
<organism evidence="2 3">
    <name type="scientific">Nocardioides mesophilus</name>
    <dbReference type="NCBI Taxonomy" id="433659"/>
    <lineage>
        <taxon>Bacteria</taxon>
        <taxon>Bacillati</taxon>
        <taxon>Actinomycetota</taxon>
        <taxon>Actinomycetes</taxon>
        <taxon>Propionibacteriales</taxon>
        <taxon>Nocardioidaceae</taxon>
        <taxon>Nocardioides</taxon>
    </lineage>
</organism>
<dbReference type="SUPFAM" id="SSF55729">
    <property type="entry name" value="Acyl-CoA N-acyltransferases (Nat)"/>
    <property type="match status" value="1"/>
</dbReference>
<evidence type="ECO:0000259" key="1">
    <source>
        <dbReference type="PROSITE" id="PS51186"/>
    </source>
</evidence>
<dbReference type="AlphaFoldDB" id="A0A7G9RAP9"/>
<keyword evidence="2" id="KW-0808">Transferase</keyword>
<dbReference type="InterPro" id="IPR000182">
    <property type="entry name" value="GNAT_dom"/>
</dbReference>
<dbReference type="RefSeq" id="WP_187578516.1">
    <property type="nucleotide sequence ID" value="NZ_CP060713.1"/>
</dbReference>
<sequence length="150" mass="16146">MSKAGAFGGQLSGVTSMVSDETRASSGPVVIERMQPGRWRLVRDTFLWASVSDPARRPLCEHQIGVASETGAEWIARLECDGWWLAFADGVVIGIVGVAPQHEQTDVLQLVIHWVAPPWRSRGIGRQLLLAAQAGVADTRAGAPRPGPRT</sequence>
<dbReference type="Proteomes" id="UP000515947">
    <property type="component" value="Chromosome"/>
</dbReference>
<keyword evidence="3" id="KW-1185">Reference proteome</keyword>
<dbReference type="Gene3D" id="3.40.630.30">
    <property type="match status" value="1"/>
</dbReference>
<protein>
    <submittedName>
        <fullName evidence="2">GNAT family N-acetyltransferase</fullName>
    </submittedName>
</protein>
<name>A0A7G9RAP9_9ACTN</name>
<evidence type="ECO:0000313" key="2">
    <source>
        <dbReference type="EMBL" id="QNN52674.1"/>
    </source>
</evidence>
<accession>A0A7G9RAP9</accession>
<feature type="domain" description="N-acetyltransferase" evidence="1">
    <location>
        <begin position="29"/>
        <end position="150"/>
    </location>
</feature>
<dbReference type="Pfam" id="PF00583">
    <property type="entry name" value="Acetyltransf_1"/>
    <property type="match status" value="1"/>
</dbReference>
<dbReference type="PROSITE" id="PS51186">
    <property type="entry name" value="GNAT"/>
    <property type="match status" value="1"/>
</dbReference>
<gene>
    <name evidence="2" type="ORF">H9L09_19885</name>
</gene>
<reference evidence="2 3" key="1">
    <citation type="submission" date="2020-08" db="EMBL/GenBank/DDBJ databases">
        <title>Genome sequence of Nocardioides mesophilus KACC 16243T.</title>
        <authorList>
            <person name="Hyun D.-W."/>
            <person name="Bae J.-W."/>
        </authorList>
    </citation>
    <scope>NUCLEOTIDE SEQUENCE [LARGE SCALE GENOMIC DNA]</scope>
    <source>
        <strain evidence="2 3">KACC 16243</strain>
    </source>
</reference>
<dbReference type="CDD" id="cd04301">
    <property type="entry name" value="NAT_SF"/>
    <property type="match status" value="1"/>
</dbReference>